<feature type="chain" id="PRO_5046927133" description="SPOR domain-containing protein" evidence="1">
    <location>
        <begin position="18"/>
        <end position="145"/>
    </location>
</feature>
<proteinExistence type="predicted"/>
<comment type="caution">
    <text evidence="2">The sequence shown here is derived from an EMBL/GenBank/DDBJ whole genome shotgun (WGS) entry which is preliminary data.</text>
</comment>
<gene>
    <name evidence="2" type="ORF">GCM10023332_11880</name>
</gene>
<evidence type="ECO:0000313" key="2">
    <source>
        <dbReference type="EMBL" id="GAA4861521.1"/>
    </source>
</evidence>
<keyword evidence="3" id="KW-1185">Reference proteome</keyword>
<dbReference type="Proteomes" id="UP001501323">
    <property type="component" value="Unassembled WGS sequence"/>
</dbReference>
<sequence>MLACVLACLLPAAGASAQSAGHCPTLPADSGLHWDQLDGPDFTFCKAIRTADGTQAFAVMLGKDSPFKPSRADRAEESVIDGHAQRWYRSEVASNPDAIIRETLVELGRDRVAHITLQASSQAQKDEAMRQVEALRFQPALLTSN</sequence>
<evidence type="ECO:0000313" key="3">
    <source>
        <dbReference type="Proteomes" id="UP001501323"/>
    </source>
</evidence>
<organism evidence="2 3">
    <name type="scientific">Luteimonas vadosa</name>
    <dbReference type="NCBI Taxonomy" id="1165507"/>
    <lineage>
        <taxon>Bacteria</taxon>
        <taxon>Pseudomonadati</taxon>
        <taxon>Pseudomonadota</taxon>
        <taxon>Gammaproteobacteria</taxon>
        <taxon>Lysobacterales</taxon>
        <taxon>Lysobacteraceae</taxon>
        <taxon>Luteimonas</taxon>
    </lineage>
</organism>
<dbReference type="EMBL" id="BAABJY010000002">
    <property type="protein sequence ID" value="GAA4861521.1"/>
    <property type="molecule type" value="Genomic_DNA"/>
</dbReference>
<protein>
    <recommendedName>
        <fullName evidence="4">SPOR domain-containing protein</fullName>
    </recommendedName>
</protein>
<name>A0ABP9DZ51_9GAMM</name>
<reference evidence="3" key="1">
    <citation type="journal article" date="2019" name="Int. J. Syst. Evol. Microbiol.">
        <title>The Global Catalogue of Microorganisms (GCM) 10K type strain sequencing project: providing services to taxonomists for standard genome sequencing and annotation.</title>
        <authorList>
            <consortium name="The Broad Institute Genomics Platform"/>
            <consortium name="The Broad Institute Genome Sequencing Center for Infectious Disease"/>
            <person name="Wu L."/>
            <person name="Ma J."/>
        </authorList>
    </citation>
    <scope>NUCLEOTIDE SEQUENCE [LARGE SCALE GENOMIC DNA]</scope>
    <source>
        <strain evidence="3">JCM 18392</strain>
    </source>
</reference>
<accession>A0ABP9DZ51</accession>
<keyword evidence="1" id="KW-0732">Signal</keyword>
<feature type="signal peptide" evidence="1">
    <location>
        <begin position="1"/>
        <end position="17"/>
    </location>
</feature>
<evidence type="ECO:0000256" key="1">
    <source>
        <dbReference type="SAM" id="SignalP"/>
    </source>
</evidence>
<evidence type="ECO:0008006" key="4">
    <source>
        <dbReference type="Google" id="ProtNLM"/>
    </source>
</evidence>